<dbReference type="AlphaFoldDB" id="A0A2T0LEH8"/>
<feature type="compositionally biased region" description="Basic and acidic residues" evidence="1">
    <location>
        <begin position="143"/>
        <end position="164"/>
    </location>
</feature>
<sequence>MIRSSSAPPNLVDHLLRLCRALRSRGFSIGPGEEIDMFRALEAVDIGDREEFASALRLVLCSSREEQALFDTLFERFLLAAESDAGGRSIQLIPEAGAAEEEGERKVPPDGRPSRREGGKAVRAEGKFAGSERTGTEGFPHSGRAEEGSRRGDGKGHPAGEGEKWDVPLARVARYSAARLSGRSTAEIPADGLEEMMEAAAALVSRIRIRRSRRLKPMRRGSRLHFRRVFRESATSGGELALPAWSGYRRRQARFILFCDGSRSMAPFAGRFLQFAYALTRKARRVEVFLFSTDIRRVTDELRRDAKGRLPPLTGLGTEWDGGTRIGESLERFLREHGGRMLGRDSLVIIASDGLDAGGPDRLSRSMAELRRRSAGVVWLNPLLSLRGYRPEAEGMKAALPYIDIFSEACDPPSFRKLAKRISFRR</sequence>
<dbReference type="Proteomes" id="UP000237797">
    <property type="component" value="Unassembled WGS sequence"/>
</dbReference>
<dbReference type="InterPro" id="IPR011195">
    <property type="entry name" value="UCP010256"/>
</dbReference>
<dbReference type="PANTHER" id="PTHR39338:SF6">
    <property type="entry name" value="BLL5662 PROTEIN"/>
    <property type="match status" value="1"/>
</dbReference>
<dbReference type="Pfam" id="PF05762">
    <property type="entry name" value="VWA_CoxE"/>
    <property type="match status" value="1"/>
</dbReference>
<proteinExistence type="predicted"/>
<accession>A0A2T0LEH8</accession>
<dbReference type="SUPFAM" id="SSF53300">
    <property type="entry name" value="vWA-like"/>
    <property type="match status" value="1"/>
</dbReference>
<feature type="compositionally biased region" description="Basic and acidic residues" evidence="1">
    <location>
        <begin position="103"/>
        <end position="126"/>
    </location>
</feature>
<dbReference type="EMBL" id="PVNE01000014">
    <property type="protein sequence ID" value="PRX40332.1"/>
    <property type="molecule type" value="Genomic_DNA"/>
</dbReference>
<reference evidence="2 3" key="1">
    <citation type="submission" date="2018-03" db="EMBL/GenBank/DDBJ databases">
        <title>Genomic Encyclopedia of Archaeal and Bacterial Type Strains, Phase II (KMG-II): from individual species to whole genera.</title>
        <authorList>
            <person name="Goeker M."/>
        </authorList>
    </citation>
    <scope>NUCLEOTIDE SEQUENCE [LARGE SCALE GENOMIC DNA]</scope>
    <source>
        <strain evidence="2 3">DSM 44946</strain>
    </source>
</reference>
<organism evidence="2 3">
    <name type="scientific">Planifilum fimeticola</name>
    <dbReference type="NCBI Taxonomy" id="201975"/>
    <lineage>
        <taxon>Bacteria</taxon>
        <taxon>Bacillati</taxon>
        <taxon>Bacillota</taxon>
        <taxon>Bacilli</taxon>
        <taxon>Bacillales</taxon>
        <taxon>Thermoactinomycetaceae</taxon>
        <taxon>Planifilum</taxon>
    </lineage>
</organism>
<dbReference type="PANTHER" id="PTHR39338">
    <property type="entry name" value="BLL5662 PROTEIN-RELATED"/>
    <property type="match status" value="1"/>
</dbReference>
<protein>
    <recommendedName>
        <fullName evidence="4">VWFA domain-containing protein</fullName>
    </recommendedName>
</protein>
<evidence type="ECO:0000313" key="3">
    <source>
        <dbReference type="Proteomes" id="UP000237797"/>
    </source>
</evidence>
<evidence type="ECO:0000313" key="2">
    <source>
        <dbReference type="EMBL" id="PRX40332.1"/>
    </source>
</evidence>
<evidence type="ECO:0000256" key="1">
    <source>
        <dbReference type="SAM" id="MobiDB-lite"/>
    </source>
</evidence>
<dbReference type="PIRSF" id="PIRSF010256">
    <property type="entry name" value="CoxE_vWa"/>
    <property type="match status" value="1"/>
</dbReference>
<evidence type="ECO:0008006" key="4">
    <source>
        <dbReference type="Google" id="ProtNLM"/>
    </source>
</evidence>
<dbReference type="InterPro" id="IPR036465">
    <property type="entry name" value="vWFA_dom_sf"/>
</dbReference>
<dbReference type="OrthoDB" id="9790469at2"/>
<gene>
    <name evidence="2" type="ORF">CLV97_11420</name>
</gene>
<dbReference type="RefSeq" id="WP_146130461.1">
    <property type="nucleotide sequence ID" value="NZ_PVNE01000014.1"/>
</dbReference>
<dbReference type="CDD" id="cd00198">
    <property type="entry name" value="vWFA"/>
    <property type="match status" value="1"/>
</dbReference>
<name>A0A2T0LEH8_9BACL</name>
<comment type="caution">
    <text evidence="2">The sequence shown here is derived from an EMBL/GenBank/DDBJ whole genome shotgun (WGS) entry which is preliminary data.</text>
</comment>
<feature type="region of interest" description="Disordered" evidence="1">
    <location>
        <begin position="94"/>
        <end position="164"/>
    </location>
</feature>
<dbReference type="InterPro" id="IPR008912">
    <property type="entry name" value="Uncharacterised_CoxE"/>
</dbReference>
<keyword evidence="3" id="KW-1185">Reference proteome</keyword>